<comment type="caution">
    <text evidence="1">The sequence shown here is derived from an EMBL/GenBank/DDBJ whole genome shotgun (WGS) entry which is preliminary data.</text>
</comment>
<organism evidence="1">
    <name type="scientific">Staphylococcus aureus</name>
    <dbReference type="NCBI Taxonomy" id="1280"/>
    <lineage>
        <taxon>Bacteria</taxon>
        <taxon>Bacillati</taxon>
        <taxon>Bacillota</taxon>
        <taxon>Bacilli</taxon>
        <taxon>Bacillales</taxon>
        <taxon>Staphylococcaceae</taxon>
        <taxon>Staphylococcus</taxon>
    </lineage>
</organism>
<dbReference type="EMBL" id="RAQZ01000007">
    <property type="protein sequence ID" value="KAA1271658.1"/>
    <property type="molecule type" value="Genomic_DNA"/>
</dbReference>
<evidence type="ECO:0000313" key="1">
    <source>
        <dbReference type="EMBL" id="KAA1271658.1"/>
    </source>
</evidence>
<sequence>MIFSQNLFRRPTPARLTRIEKSLLQAHFRSVNYCQYNFVEHRTLIYVPACIMTYICEIKKPEHIENSPIYSNLKVTYITIN</sequence>
<protein>
    <submittedName>
        <fullName evidence="1">Uncharacterized protein</fullName>
    </submittedName>
</protein>
<proteinExistence type="predicted"/>
<dbReference type="AlphaFoldDB" id="A0A641A3W8"/>
<reference evidence="1" key="1">
    <citation type="submission" date="2018-09" db="EMBL/GenBank/DDBJ databases">
        <title>The microbial basis of impaired wound healing: differential roles for pathogens, 'bystanders', and strain-level diversification in clinical outcomes.</title>
        <authorList>
            <person name="Kalan L.R."/>
            <person name="Meisel J.S."/>
            <person name="Loesche M.A."/>
            <person name="Horwinski J."/>
            <person name="Soaita I."/>
            <person name="Chen X."/>
            <person name="Gardner S.E."/>
            <person name="Grice E.A."/>
        </authorList>
    </citation>
    <scope>NUCLEOTIDE SEQUENCE</scope>
    <source>
        <strain evidence="1">LK35</strain>
    </source>
</reference>
<accession>A0A641A3W8</accession>
<gene>
    <name evidence="1" type="ORF">D7S40_13170</name>
</gene>
<name>A0A641A3W8_STAAU</name>
<dbReference type="AntiFam" id="ANF00067">
    <property type="entry name" value="Translation of non-protein-coding upstream region of an enzyme"/>
</dbReference>